<dbReference type="InterPro" id="IPR011123">
    <property type="entry name" value="Y_Y_Y"/>
</dbReference>
<keyword evidence="1" id="KW-0472">Membrane</keyword>
<dbReference type="Pfam" id="PF07495">
    <property type="entry name" value="Y_Y_Y"/>
    <property type="match status" value="1"/>
</dbReference>
<dbReference type="InterPro" id="IPR010559">
    <property type="entry name" value="Sig_transdc_His_kin_internal"/>
</dbReference>
<dbReference type="RefSeq" id="WP_147930500.1">
    <property type="nucleotide sequence ID" value="NZ_VOXD01000012.1"/>
</dbReference>
<dbReference type="Gene3D" id="3.30.565.10">
    <property type="entry name" value="Histidine kinase-like ATPase, C-terminal domain"/>
    <property type="match status" value="1"/>
</dbReference>
<proteinExistence type="predicted"/>
<dbReference type="PANTHER" id="PTHR34220">
    <property type="entry name" value="SENSOR HISTIDINE KINASE YPDA"/>
    <property type="match status" value="1"/>
</dbReference>
<reference evidence="4 5" key="1">
    <citation type="submission" date="2019-08" db="EMBL/GenBank/DDBJ databases">
        <title>Lewinella sp. strain SSH13 Genome sequencing and assembly.</title>
        <authorList>
            <person name="Kim I."/>
        </authorList>
    </citation>
    <scope>NUCLEOTIDE SEQUENCE [LARGE SCALE GENOMIC DNA]</scope>
    <source>
        <strain evidence="4 5">SSH13</strain>
    </source>
</reference>
<dbReference type="OrthoDB" id="9809670at2"/>
<dbReference type="PANTHER" id="PTHR34220:SF7">
    <property type="entry name" value="SENSOR HISTIDINE KINASE YPDA"/>
    <property type="match status" value="1"/>
</dbReference>
<feature type="domain" description="Two component regulator three Y" evidence="3">
    <location>
        <begin position="731"/>
        <end position="794"/>
    </location>
</feature>
<organism evidence="4 5">
    <name type="scientific">Neolewinella aurantiaca</name>
    <dbReference type="NCBI Taxonomy" id="2602767"/>
    <lineage>
        <taxon>Bacteria</taxon>
        <taxon>Pseudomonadati</taxon>
        <taxon>Bacteroidota</taxon>
        <taxon>Saprospiria</taxon>
        <taxon>Saprospirales</taxon>
        <taxon>Lewinellaceae</taxon>
        <taxon>Neolewinella</taxon>
    </lineage>
</organism>
<name>A0A5C7FTS9_9BACT</name>
<dbReference type="InterPro" id="IPR036890">
    <property type="entry name" value="HATPase_C_sf"/>
</dbReference>
<evidence type="ECO:0000313" key="4">
    <source>
        <dbReference type="EMBL" id="TXF89670.1"/>
    </source>
</evidence>
<keyword evidence="1" id="KW-1133">Transmembrane helix</keyword>
<protein>
    <recommendedName>
        <fullName evidence="6">Signal transduction histidine kinase internal region domain-containing protein</fullName>
    </recommendedName>
</protein>
<dbReference type="Gene3D" id="2.130.10.10">
    <property type="entry name" value="YVTN repeat-like/Quinoprotein amine dehydrogenase"/>
    <property type="match status" value="2"/>
</dbReference>
<evidence type="ECO:0008006" key="6">
    <source>
        <dbReference type="Google" id="ProtNLM"/>
    </source>
</evidence>
<dbReference type="SUPFAM" id="SSF101898">
    <property type="entry name" value="NHL repeat"/>
    <property type="match status" value="1"/>
</dbReference>
<dbReference type="SUPFAM" id="SSF50969">
    <property type="entry name" value="YVTN repeat-like/Quinoprotein amine dehydrogenase"/>
    <property type="match status" value="1"/>
</dbReference>
<sequence>MLSKLNISFNVIIILLLCGTNLTCQEFPPEEYRLKYFGTKDGLSSRIAYNSVADTTGVIWSGTTGGLCRINGYGVTGLHQIPMTFRGEVHYDAKGWLYVINRSFHDSVEVINPATLEVWGDRFNDKSRGVFGGIYQRNGSALYFAQGGIIYAYLPGEELRQIHLISQEILSGDQLIAASDDSYLLYRKETQTIEQFHNGEFSVLKLPTDSPPDCLYLDQSDYLWVSSPEGTFRRPMGGSFSLFLGPLENGGSINFFAEDENHNMFFGYMDPLLIRVTYLEQIIDGVRSEAKWLTGIEDRILSISGKDYRKTIRLNTYGGIYALDFNDPVKSPFKKYLSHDILPGKFGDVMRGFTADDEGRIYTNKDSSMPYWFRLNPESDEMDTLIILDNEGLAVDQLGCGTNLINYKGDIYGHTCGLDSNGLFLGSLYRYNPRSDEWKSWPLPEASQVIRWIAKGRTEDEFLLITEEKVNHEDGQLYYFYPAQDSFAYIQPAGPALAVEGYTKGAAFDEKRNCLWFGTDRAFYRFDFEDHKLHSYFLGGDKETFISDVLLRKNGMLLLSALKEGLQSFDPSSGRFTKVGGLVPVNQQPANPEVFLELPTNDVATLNLTEENDLLLTTFEGLALHGSRTGETTVFTTNDGLGSDEFNTSSVFFHAAGKRWYAGGVNGFVSFSIADLTPPVSPYNPVFLSYRIFDKGIGYETTHILPSAPAHEITFSPSVLYFEIDFTIPDYFPQGHRKYQTKLEGLDIDWSSPTTSNSVRYTGLDPGKYTLHVRAFDGQGRKGEIERSINIVVLKPFYKQWWFGFLMVLTCLLLLYCMHRIRLYRLREKMERERKMQSLELRSLRQQLNPHFISNAMNAIKEYIQRPDANDPARYLTDFSLMMRRFLESSRHRFTSIADEVDMLERYISLEQLRFPGKFNVNVRIDPKLDPQMDEVPSLFLQPIIENAIQHGLGPLKSGGELIIDFSLDPTDDDVIICVISDNGVGRSNAEMLPKRFNHVSRATAILEERQALLATNDEIKIGIEVSDLYPGKKYPGTVVTIRIEAC</sequence>
<dbReference type="Pfam" id="PF06580">
    <property type="entry name" value="His_kinase"/>
    <property type="match status" value="1"/>
</dbReference>
<keyword evidence="1" id="KW-0812">Transmembrane</keyword>
<accession>A0A5C7FTS9</accession>
<dbReference type="AlphaFoldDB" id="A0A5C7FTS9"/>
<feature type="domain" description="Signal transduction histidine kinase internal region" evidence="2">
    <location>
        <begin position="840"/>
        <end position="918"/>
    </location>
</feature>
<dbReference type="EMBL" id="VOXD01000012">
    <property type="protein sequence ID" value="TXF89670.1"/>
    <property type="molecule type" value="Genomic_DNA"/>
</dbReference>
<dbReference type="GO" id="GO:0016020">
    <property type="term" value="C:membrane"/>
    <property type="evidence" value="ECO:0007669"/>
    <property type="project" value="InterPro"/>
</dbReference>
<dbReference type="InterPro" id="IPR013783">
    <property type="entry name" value="Ig-like_fold"/>
</dbReference>
<dbReference type="GO" id="GO:0000155">
    <property type="term" value="F:phosphorelay sensor kinase activity"/>
    <property type="evidence" value="ECO:0007669"/>
    <property type="project" value="InterPro"/>
</dbReference>
<dbReference type="Proteomes" id="UP000321907">
    <property type="component" value="Unassembled WGS sequence"/>
</dbReference>
<comment type="caution">
    <text evidence="4">The sequence shown here is derived from an EMBL/GenBank/DDBJ whole genome shotgun (WGS) entry which is preliminary data.</text>
</comment>
<dbReference type="InterPro" id="IPR015943">
    <property type="entry name" value="WD40/YVTN_repeat-like_dom_sf"/>
</dbReference>
<dbReference type="InterPro" id="IPR050640">
    <property type="entry name" value="Bact_2-comp_sensor_kinase"/>
</dbReference>
<dbReference type="SUPFAM" id="SSF55874">
    <property type="entry name" value="ATPase domain of HSP90 chaperone/DNA topoisomerase II/histidine kinase"/>
    <property type="match status" value="1"/>
</dbReference>
<keyword evidence="5" id="KW-1185">Reference proteome</keyword>
<dbReference type="InterPro" id="IPR011044">
    <property type="entry name" value="Quino_amine_DH_bsu"/>
</dbReference>
<dbReference type="Gene3D" id="2.60.40.10">
    <property type="entry name" value="Immunoglobulins"/>
    <property type="match status" value="1"/>
</dbReference>
<gene>
    <name evidence="4" type="ORF">FUA23_09475</name>
</gene>
<evidence type="ECO:0000259" key="3">
    <source>
        <dbReference type="Pfam" id="PF07495"/>
    </source>
</evidence>
<evidence type="ECO:0000256" key="1">
    <source>
        <dbReference type="SAM" id="Phobius"/>
    </source>
</evidence>
<feature type="transmembrane region" description="Helical" evidence="1">
    <location>
        <begin position="801"/>
        <end position="819"/>
    </location>
</feature>
<evidence type="ECO:0000313" key="5">
    <source>
        <dbReference type="Proteomes" id="UP000321907"/>
    </source>
</evidence>
<evidence type="ECO:0000259" key="2">
    <source>
        <dbReference type="Pfam" id="PF06580"/>
    </source>
</evidence>